<protein>
    <submittedName>
        <fullName evidence="1">Uncharacterized protein</fullName>
    </submittedName>
</protein>
<dbReference type="AlphaFoldDB" id="A0A0V0ZL42"/>
<accession>A0A0V0ZL42</accession>
<comment type="caution">
    <text evidence="1">The sequence shown here is derived from an EMBL/GenBank/DDBJ whole genome shotgun (WGS) entry which is preliminary data.</text>
</comment>
<gene>
    <name evidence="1" type="ORF">T12_15957</name>
</gene>
<evidence type="ECO:0000313" key="2">
    <source>
        <dbReference type="Proteomes" id="UP000054783"/>
    </source>
</evidence>
<reference evidence="1 2" key="1">
    <citation type="submission" date="2015-01" db="EMBL/GenBank/DDBJ databases">
        <title>Evolution of Trichinella species and genotypes.</title>
        <authorList>
            <person name="Korhonen P.K."/>
            <person name="Edoardo P."/>
            <person name="Giuseppe L.R."/>
            <person name="Gasser R.B."/>
        </authorList>
    </citation>
    <scope>NUCLEOTIDE SEQUENCE [LARGE SCALE GENOMIC DNA]</scope>
    <source>
        <strain evidence="1">ISS2496</strain>
    </source>
</reference>
<organism evidence="1 2">
    <name type="scientific">Trichinella patagoniensis</name>
    <dbReference type="NCBI Taxonomy" id="990121"/>
    <lineage>
        <taxon>Eukaryota</taxon>
        <taxon>Metazoa</taxon>
        <taxon>Ecdysozoa</taxon>
        <taxon>Nematoda</taxon>
        <taxon>Enoplea</taxon>
        <taxon>Dorylaimia</taxon>
        <taxon>Trichinellida</taxon>
        <taxon>Trichinellidae</taxon>
        <taxon>Trichinella</taxon>
    </lineage>
</organism>
<name>A0A0V0ZL42_9BILA</name>
<sequence>MEEVAGGNTFLFEWREWLRGKQFRWDIGNCWRVYTVWFFGMAGGWREWRARRQFCLYDGNGGRVYNSVCVLGILGEYTILYGWSRKLLAMIQFCLGREHAMWREYQAGMQFFGWREWRAGIQFCLGDGNGRRKKLQAGKELCLGGGNIRQDGVAGEYSFLFRCRVCIQFSMGRGRIVGREYNSVCVEGIAGNYTILMGYREWGARVWRVEVYNSVCVKGVAGGYTTLYGGPIIRRLCNMVWVEAELAGRYTTLHGIGVVGSGGGVSLCMCKGQSGGQKKAWLLYSMTGLFHEWSYWVSFVDFIVVSICNIDVTLNFCELMRVFSSFNDCLVGGSGGAGREWRAGIQHCVWRKVYQKDLKLCMGGAGIGGAVYNSVWVEYNVAGGYTILFGSLGLALCMFSGQSGVSIQLCLGGAIGGRVFHSMCKEQCGWWVYISLFVEEGVAGSCTIFYGWKGWRAGIQLCKCGWISGSVFHYVCVKDIVTVENTTLYV</sequence>
<dbReference type="EMBL" id="JYDQ01000146">
    <property type="protein sequence ID" value="KRY13141.1"/>
    <property type="molecule type" value="Genomic_DNA"/>
</dbReference>
<dbReference type="Proteomes" id="UP000054783">
    <property type="component" value="Unassembled WGS sequence"/>
</dbReference>
<keyword evidence="2" id="KW-1185">Reference proteome</keyword>
<evidence type="ECO:0000313" key="1">
    <source>
        <dbReference type="EMBL" id="KRY13141.1"/>
    </source>
</evidence>
<proteinExistence type="predicted"/>